<protein>
    <submittedName>
        <fullName evidence="2">Fimbrillin family protein</fullName>
    </submittedName>
</protein>
<dbReference type="Gene3D" id="2.60.40.2620">
    <property type="entry name" value="Fimbrillin-like"/>
    <property type="match status" value="1"/>
</dbReference>
<dbReference type="AlphaFoldDB" id="A0A9D2HPK8"/>
<dbReference type="Pfam" id="PF13149">
    <property type="entry name" value="Mfa_like_1"/>
    <property type="match status" value="1"/>
</dbReference>
<feature type="signal peptide" evidence="1">
    <location>
        <begin position="1"/>
        <end position="20"/>
    </location>
</feature>
<evidence type="ECO:0000313" key="3">
    <source>
        <dbReference type="Proteomes" id="UP000823860"/>
    </source>
</evidence>
<evidence type="ECO:0000256" key="1">
    <source>
        <dbReference type="SAM" id="SignalP"/>
    </source>
</evidence>
<feature type="chain" id="PRO_5039314084" evidence="1">
    <location>
        <begin position="21"/>
        <end position="317"/>
    </location>
</feature>
<dbReference type="PROSITE" id="PS51257">
    <property type="entry name" value="PROKAR_LIPOPROTEIN"/>
    <property type="match status" value="1"/>
</dbReference>
<keyword evidence="1" id="KW-0732">Signal</keyword>
<dbReference type="EMBL" id="DWZE01000043">
    <property type="protein sequence ID" value="HJA83004.1"/>
    <property type="molecule type" value="Genomic_DNA"/>
</dbReference>
<evidence type="ECO:0000313" key="2">
    <source>
        <dbReference type="EMBL" id="HJA83004.1"/>
    </source>
</evidence>
<dbReference type="CDD" id="cd13121">
    <property type="entry name" value="BF2867_like_C"/>
    <property type="match status" value="1"/>
</dbReference>
<reference evidence="2" key="2">
    <citation type="submission" date="2021-04" db="EMBL/GenBank/DDBJ databases">
        <authorList>
            <person name="Gilroy R."/>
        </authorList>
    </citation>
    <scope>NUCLEOTIDE SEQUENCE</scope>
    <source>
        <strain evidence="2">ChiHecec1B25-7008</strain>
    </source>
</reference>
<dbReference type="CDD" id="cd13120">
    <property type="entry name" value="BF2867_like_N"/>
    <property type="match status" value="1"/>
</dbReference>
<organism evidence="2 3">
    <name type="scientific">Candidatus Bacteroides intestinavium</name>
    <dbReference type="NCBI Taxonomy" id="2838469"/>
    <lineage>
        <taxon>Bacteria</taxon>
        <taxon>Pseudomonadati</taxon>
        <taxon>Bacteroidota</taxon>
        <taxon>Bacteroidia</taxon>
        <taxon>Bacteroidales</taxon>
        <taxon>Bacteroidaceae</taxon>
        <taxon>Bacteroides</taxon>
    </lineage>
</organism>
<reference evidence="2" key="1">
    <citation type="journal article" date="2021" name="PeerJ">
        <title>Extensive microbial diversity within the chicken gut microbiome revealed by metagenomics and culture.</title>
        <authorList>
            <person name="Gilroy R."/>
            <person name="Ravi A."/>
            <person name="Getino M."/>
            <person name="Pursley I."/>
            <person name="Horton D.L."/>
            <person name="Alikhan N.F."/>
            <person name="Baker D."/>
            <person name="Gharbi K."/>
            <person name="Hall N."/>
            <person name="Watson M."/>
            <person name="Adriaenssens E.M."/>
            <person name="Foster-Nyarko E."/>
            <person name="Jarju S."/>
            <person name="Secka A."/>
            <person name="Antonio M."/>
            <person name="Oren A."/>
            <person name="Chaudhuri R.R."/>
            <person name="La Ragione R."/>
            <person name="Hildebrand F."/>
            <person name="Pallen M.J."/>
        </authorList>
    </citation>
    <scope>NUCLEOTIDE SEQUENCE</scope>
    <source>
        <strain evidence="2">ChiHecec1B25-7008</strain>
    </source>
</reference>
<comment type="caution">
    <text evidence="2">The sequence shown here is derived from an EMBL/GenBank/DDBJ whole genome shotgun (WGS) entry which is preliminary data.</text>
</comment>
<dbReference type="InterPro" id="IPR042278">
    <property type="entry name" value="Mfa-like_1_N"/>
</dbReference>
<sequence>MKAKTIFMATLAVAVLTACNNDENDVIDTGSSQATFTAAINGQVNTRAFDQTWEAGDAIGISGTSGGTTYTNVQYVTTGGNGNFTAGTSGNGIYYQDDNSVTFTAYYPWTNLAADATTITADTRAQASQSDFDFLWAQQTGSKASPNVQFVFTHKMAKLVLTIRKGDGVSYQEVQDAVLSLGGFKYNGTFNVTDGKTSTADDLATGWTFAGNSTETGYNAPSSKDDKAETVSYTLILFPQVFSSPLPITAITGGQSFSATLDFTDANVDAGDTDAQNEWVAGRQYNLSVTLHKTDIIVDGCTIQGWVEADGGNVDAD</sequence>
<dbReference type="Gene3D" id="2.60.40.2630">
    <property type="match status" value="1"/>
</dbReference>
<gene>
    <name evidence="2" type="ORF">H9785_03415</name>
</gene>
<accession>A0A9D2HPK8</accession>
<name>A0A9D2HPK8_9BACE</name>
<dbReference type="InterPro" id="IPR025049">
    <property type="entry name" value="Mfa-like_1"/>
</dbReference>
<proteinExistence type="predicted"/>
<dbReference type="Proteomes" id="UP000823860">
    <property type="component" value="Unassembled WGS sequence"/>
</dbReference>